<dbReference type="FunFam" id="3.30.160.60:FF:000446">
    <property type="entry name" value="Zinc finger protein"/>
    <property type="match status" value="1"/>
</dbReference>
<dbReference type="InterPro" id="IPR013087">
    <property type="entry name" value="Znf_C2H2_type"/>
</dbReference>
<keyword evidence="1" id="KW-0479">Metal-binding</keyword>
<protein>
    <submittedName>
        <fullName evidence="11">Uncharacterized protein</fullName>
    </submittedName>
</protein>
<dbReference type="GO" id="GO:0000981">
    <property type="term" value="F:DNA-binding transcription factor activity, RNA polymerase II-specific"/>
    <property type="evidence" value="ECO:0007669"/>
    <property type="project" value="InterPro"/>
</dbReference>
<dbReference type="GO" id="GO:0008270">
    <property type="term" value="F:zinc ion binding"/>
    <property type="evidence" value="ECO:0007669"/>
    <property type="project" value="UniProtKB-KW"/>
</dbReference>
<keyword evidence="4" id="KW-0805">Transcription regulation</keyword>
<dbReference type="PANTHER" id="PTHR47660:SF2">
    <property type="entry name" value="TRANSCRIPTION FACTOR WITH C2H2 AND ZN(2)-CYS(6) DNA BINDING DOMAIN (EUROFUNG)"/>
    <property type="match status" value="1"/>
</dbReference>
<feature type="domain" description="C2H2-type" evidence="10">
    <location>
        <begin position="14"/>
        <end position="41"/>
    </location>
</feature>
<keyword evidence="2 8" id="KW-0863">Zinc-finger</keyword>
<dbReference type="PANTHER" id="PTHR47660">
    <property type="entry name" value="TRANSCRIPTION FACTOR WITH C2H2 AND ZN(2)-CYS(6) DNA BINDING DOMAIN (EUROFUNG)-RELATED-RELATED"/>
    <property type="match status" value="1"/>
</dbReference>
<evidence type="ECO:0000256" key="3">
    <source>
        <dbReference type="ARBA" id="ARBA00022833"/>
    </source>
</evidence>
<evidence type="ECO:0000313" key="12">
    <source>
        <dbReference type="Proteomes" id="UP001150942"/>
    </source>
</evidence>
<reference evidence="11" key="1">
    <citation type="submission" date="2022-11" db="EMBL/GenBank/DDBJ databases">
        <authorList>
            <person name="Petersen C."/>
        </authorList>
    </citation>
    <scope>NUCLEOTIDE SEQUENCE</scope>
    <source>
        <strain evidence="11">IBT 20477</strain>
    </source>
</reference>
<evidence type="ECO:0000256" key="8">
    <source>
        <dbReference type="PROSITE-ProRule" id="PRU00042"/>
    </source>
</evidence>
<evidence type="ECO:0000256" key="5">
    <source>
        <dbReference type="ARBA" id="ARBA00023125"/>
    </source>
</evidence>
<evidence type="ECO:0000259" key="9">
    <source>
        <dbReference type="PROSITE" id="PS50048"/>
    </source>
</evidence>
<gene>
    <name evidence="11" type="ORF">N7449_006058</name>
</gene>
<dbReference type="EMBL" id="JAPQKQ010000004">
    <property type="protein sequence ID" value="KAJ5201255.1"/>
    <property type="molecule type" value="Genomic_DNA"/>
</dbReference>
<dbReference type="Gene3D" id="4.10.240.10">
    <property type="entry name" value="Zn(2)-C6 fungal-type DNA-binding domain"/>
    <property type="match status" value="1"/>
</dbReference>
<evidence type="ECO:0000256" key="7">
    <source>
        <dbReference type="ARBA" id="ARBA00023242"/>
    </source>
</evidence>
<keyword evidence="5" id="KW-0238">DNA-binding</keyword>
<dbReference type="Gene3D" id="3.30.160.60">
    <property type="entry name" value="Classic Zinc Finger"/>
    <property type="match status" value="2"/>
</dbReference>
<dbReference type="PROSITE" id="PS00463">
    <property type="entry name" value="ZN2_CY6_FUNGAL_1"/>
    <property type="match status" value="1"/>
</dbReference>
<evidence type="ECO:0000256" key="1">
    <source>
        <dbReference type="ARBA" id="ARBA00022723"/>
    </source>
</evidence>
<dbReference type="GO" id="GO:0003677">
    <property type="term" value="F:DNA binding"/>
    <property type="evidence" value="ECO:0007669"/>
    <property type="project" value="UniProtKB-KW"/>
</dbReference>
<dbReference type="InterPro" id="IPR036864">
    <property type="entry name" value="Zn2-C6_fun-type_DNA-bd_sf"/>
</dbReference>
<dbReference type="Pfam" id="PF12874">
    <property type="entry name" value="zf-met"/>
    <property type="match status" value="1"/>
</dbReference>
<keyword evidence="6" id="KW-0804">Transcription</keyword>
<feature type="domain" description="C2H2-type" evidence="10">
    <location>
        <begin position="42"/>
        <end position="70"/>
    </location>
</feature>
<keyword evidence="7" id="KW-0539">Nucleus</keyword>
<dbReference type="PROSITE" id="PS50048">
    <property type="entry name" value="ZN2_CY6_FUNGAL_2"/>
    <property type="match status" value="1"/>
</dbReference>
<dbReference type="SUPFAM" id="SSF57667">
    <property type="entry name" value="beta-beta-alpha zinc fingers"/>
    <property type="match status" value="1"/>
</dbReference>
<evidence type="ECO:0000313" key="11">
    <source>
        <dbReference type="EMBL" id="KAJ5201255.1"/>
    </source>
</evidence>
<dbReference type="AlphaFoldDB" id="A0A9W9MH74"/>
<sequence length="347" mass="39362">MKNRPETQSPRPPLQCPYCDRTFTRHEHRERHVHSHTKEKPFACAVCKKRFGRRDVYQRHLRSQHPDEASIVPTERRQGACDNCHSRKVKCNSAEHPCERCHREGVECTFQRTLSDSAARAPSQIDPFQTLIPEINSHESFLDPQSPPNVQDWHDDISSVPNDIVPLSPSFSLPFQDATCTNEFALLDFDFTQTASFLDFNILDQLPPFPSLDLLPAPVVSETRPDSHSSRIRGAFAQLQAYSSPTDLSRPASPGAKQDHENWLHRLGKKLKAQYDPLVVNVFLNLFQFHVATTFRCFEAFTITDLTPVELWASMASVGALYCTTPGSMVLAKSLYNHARIILLSKV</sequence>
<feature type="domain" description="Zn(2)-C6 fungal-type" evidence="9">
    <location>
        <begin position="80"/>
        <end position="110"/>
    </location>
</feature>
<accession>A0A9W9MH74</accession>
<reference evidence="11" key="2">
    <citation type="journal article" date="2023" name="IMA Fungus">
        <title>Comparative genomic study of the Penicillium genus elucidates a diverse pangenome and 15 lateral gene transfer events.</title>
        <authorList>
            <person name="Petersen C."/>
            <person name="Sorensen T."/>
            <person name="Nielsen M.R."/>
            <person name="Sondergaard T.E."/>
            <person name="Sorensen J.L."/>
            <person name="Fitzpatrick D.A."/>
            <person name="Frisvad J.C."/>
            <person name="Nielsen K.L."/>
        </authorList>
    </citation>
    <scope>NUCLEOTIDE SEQUENCE</scope>
    <source>
        <strain evidence="11">IBT 20477</strain>
    </source>
</reference>
<dbReference type="InterPro" id="IPR036236">
    <property type="entry name" value="Znf_C2H2_sf"/>
</dbReference>
<keyword evidence="12" id="KW-1185">Reference proteome</keyword>
<dbReference type="SUPFAM" id="SSF57701">
    <property type="entry name" value="Zn2/Cys6 DNA-binding domain"/>
    <property type="match status" value="1"/>
</dbReference>
<evidence type="ECO:0000256" key="6">
    <source>
        <dbReference type="ARBA" id="ARBA00023163"/>
    </source>
</evidence>
<evidence type="ECO:0000259" key="10">
    <source>
        <dbReference type="PROSITE" id="PS50157"/>
    </source>
</evidence>
<evidence type="ECO:0000256" key="2">
    <source>
        <dbReference type="ARBA" id="ARBA00022771"/>
    </source>
</evidence>
<keyword evidence="3" id="KW-0862">Zinc</keyword>
<dbReference type="OrthoDB" id="10018191at2759"/>
<proteinExistence type="predicted"/>
<dbReference type="SMART" id="SM00355">
    <property type="entry name" value="ZnF_C2H2"/>
    <property type="match status" value="2"/>
</dbReference>
<dbReference type="Proteomes" id="UP001150942">
    <property type="component" value="Unassembled WGS sequence"/>
</dbReference>
<name>A0A9W9MH74_9EURO</name>
<organism evidence="11 12">
    <name type="scientific">Penicillium cf. viridicatum</name>
    <dbReference type="NCBI Taxonomy" id="2972119"/>
    <lineage>
        <taxon>Eukaryota</taxon>
        <taxon>Fungi</taxon>
        <taxon>Dikarya</taxon>
        <taxon>Ascomycota</taxon>
        <taxon>Pezizomycotina</taxon>
        <taxon>Eurotiomycetes</taxon>
        <taxon>Eurotiomycetidae</taxon>
        <taxon>Eurotiales</taxon>
        <taxon>Aspergillaceae</taxon>
        <taxon>Penicillium</taxon>
    </lineage>
</organism>
<dbReference type="PROSITE" id="PS50157">
    <property type="entry name" value="ZINC_FINGER_C2H2_2"/>
    <property type="match status" value="2"/>
</dbReference>
<dbReference type="PROSITE" id="PS00028">
    <property type="entry name" value="ZINC_FINGER_C2H2_1"/>
    <property type="match status" value="2"/>
</dbReference>
<evidence type="ECO:0000256" key="4">
    <source>
        <dbReference type="ARBA" id="ARBA00023015"/>
    </source>
</evidence>
<dbReference type="InterPro" id="IPR001138">
    <property type="entry name" value="Zn2Cys6_DnaBD"/>
</dbReference>
<dbReference type="SMART" id="SM00066">
    <property type="entry name" value="GAL4"/>
    <property type="match status" value="1"/>
</dbReference>
<comment type="caution">
    <text evidence="11">The sequence shown here is derived from an EMBL/GenBank/DDBJ whole genome shotgun (WGS) entry which is preliminary data.</text>
</comment>
<dbReference type="CDD" id="cd00067">
    <property type="entry name" value="GAL4"/>
    <property type="match status" value="1"/>
</dbReference>
<dbReference type="Pfam" id="PF00172">
    <property type="entry name" value="Zn_clus"/>
    <property type="match status" value="1"/>
</dbReference>